<dbReference type="Gene3D" id="2.150.10.10">
    <property type="entry name" value="Serralysin-like metalloprotease, C-terminal"/>
    <property type="match status" value="1"/>
</dbReference>
<dbReference type="InterPro" id="IPR024079">
    <property type="entry name" value="MetalloPept_cat_dom_sf"/>
</dbReference>
<comment type="similarity">
    <text evidence="1">Belongs to the peptidase M10B family.</text>
</comment>
<dbReference type="GO" id="GO:0005509">
    <property type="term" value="F:calcium ion binding"/>
    <property type="evidence" value="ECO:0007669"/>
    <property type="project" value="InterPro"/>
</dbReference>
<dbReference type="Pfam" id="PF19077">
    <property type="entry name" value="Big_13"/>
    <property type="match status" value="2"/>
</dbReference>
<dbReference type="InterPro" id="IPR013783">
    <property type="entry name" value="Ig-like_fold"/>
</dbReference>
<comment type="caution">
    <text evidence="3">The sequence shown here is derived from an EMBL/GenBank/DDBJ whole genome shotgun (WGS) entry which is preliminary data.</text>
</comment>
<sequence>MATVSDVRTPPLSGLWYIDALLSKGPGWNYQTGTNNTLFYTFSITAGTEAGTAGLEAFNAAQQACVITALDYLTQITGIQFALTDNGNAAQIHFAYKDIAGPKTAGECSWNAGYSYNRITNELGTYQANAYVYLDNMEWYAYNSNLTPGGFGYETLLHELGHALGLKHPFLEADDPADTPVLPKFLDNIDNTLMSYTVWGAPHTTYSQYDIAALNWLYGGDGLRGAVGINSTTGARYFTGTSGADILIGTPYDDILEGDGGNDFIDGGDGIDTVVFRGPRSDYTFSQFANGDLLVRSGIDGIDILRSIELFRFSDGTYQLAQALSPAAPPAPPKLTVSLNAAGYAKGNAPTVSGEAQANATVTVYYGDKVVATTKADASGIWQVVTTPFADGLNYSVYAKATDAAGYTSKASASVVFNIDATPPAIPTASVASTAGSNQPVFFGTGEAGATIELVRSSDHKEIGRTTVDAHGNWKLSPAPLPDGAYDVQVLSVDLADNATSATANLAFSISSALNGNGTDGNDVVSLGPGSHAYDGGVGLDTVNYSGAPASYTIARDALGVVVTDNAGTQDRLINVERLHFGDDTWLALDIDGAAGQAYRLYRAAFDRAPDLDGLGFWMQALDNGVTLYHVAESFLTSQEYLDKYGADLSDENFLTQLYHHVLHREPDGEGFQWWLDALHNVTRAEVLASFSESPENQAQVIGSIQNGINYMPYFG</sequence>
<dbReference type="GO" id="GO:0006508">
    <property type="term" value="P:proteolysis"/>
    <property type="evidence" value="ECO:0007669"/>
    <property type="project" value="InterPro"/>
</dbReference>
<dbReference type="SMART" id="SM00235">
    <property type="entry name" value="ZnMc"/>
    <property type="match status" value="1"/>
</dbReference>
<dbReference type="Gene3D" id="2.60.40.10">
    <property type="entry name" value="Immunoglobulins"/>
    <property type="match status" value="2"/>
</dbReference>
<dbReference type="InterPro" id="IPR001343">
    <property type="entry name" value="Hemolysn_Ca-bd"/>
</dbReference>
<proteinExistence type="inferred from homology"/>
<dbReference type="Pfam" id="PF00353">
    <property type="entry name" value="HemolysinCabind"/>
    <property type="match status" value="1"/>
</dbReference>
<dbReference type="RefSeq" id="WP_135191746.1">
    <property type="nucleotide sequence ID" value="NZ_SPUM01000140.1"/>
</dbReference>
<evidence type="ECO:0000259" key="2">
    <source>
        <dbReference type="SMART" id="SM00235"/>
    </source>
</evidence>
<dbReference type="OrthoDB" id="480426at2"/>
<dbReference type="SUPFAM" id="SSF55486">
    <property type="entry name" value="Metalloproteases ('zincins'), catalytic domain"/>
    <property type="match status" value="1"/>
</dbReference>
<dbReference type="InterPro" id="IPR011049">
    <property type="entry name" value="Serralysin-like_metalloprot_C"/>
</dbReference>
<dbReference type="GO" id="GO:0008270">
    <property type="term" value="F:zinc ion binding"/>
    <property type="evidence" value="ECO:0007669"/>
    <property type="project" value="InterPro"/>
</dbReference>
<organism evidence="3 4">
    <name type="scientific">Massilia horti</name>
    <dbReference type="NCBI Taxonomy" id="2562153"/>
    <lineage>
        <taxon>Bacteria</taxon>
        <taxon>Pseudomonadati</taxon>
        <taxon>Pseudomonadota</taxon>
        <taxon>Betaproteobacteria</taxon>
        <taxon>Burkholderiales</taxon>
        <taxon>Oxalobacteraceae</taxon>
        <taxon>Telluria group</taxon>
        <taxon>Massilia</taxon>
    </lineage>
</organism>
<feature type="domain" description="Peptidase metallopeptidase" evidence="2">
    <location>
        <begin position="24"/>
        <end position="220"/>
    </location>
</feature>
<dbReference type="Gene3D" id="1.10.3130.20">
    <property type="entry name" value="Phycobilisome linker domain"/>
    <property type="match status" value="1"/>
</dbReference>
<dbReference type="EMBL" id="SPUM01000140">
    <property type="protein sequence ID" value="TFW28262.1"/>
    <property type="molecule type" value="Genomic_DNA"/>
</dbReference>
<accession>A0A4Y9SNH5</accession>
<dbReference type="SUPFAM" id="SSF51120">
    <property type="entry name" value="beta-Roll"/>
    <property type="match status" value="1"/>
</dbReference>
<keyword evidence="4" id="KW-1185">Reference proteome</keyword>
<dbReference type="Pfam" id="PF13946">
    <property type="entry name" value="DUF4214"/>
    <property type="match status" value="1"/>
</dbReference>
<dbReference type="PROSITE" id="PS00330">
    <property type="entry name" value="HEMOLYSIN_CALCIUM"/>
    <property type="match status" value="1"/>
</dbReference>
<protein>
    <submittedName>
        <fullName evidence="3">DUF4214 domain-containing protein</fullName>
    </submittedName>
</protein>
<dbReference type="InterPro" id="IPR038255">
    <property type="entry name" value="PBS_linker_sf"/>
</dbReference>
<reference evidence="3 4" key="1">
    <citation type="submission" date="2019-03" db="EMBL/GenBank/DDBJ databases">
        <title>Draft genome of Massilia hortus sp. nov., a novel bacterial species of the Oxalobacteraceae family.</title>
        <authorList>
            <person name="Peta V."/>
            <person name="Raths R."/>
            <person name="Bucking H."/>
        </authorList>
    </citation>
    <scope>NUCLEOTIDE SEQUENCE [LARGE SCALE GENOMIC DNA]</scope>
    <source>
        <strain evidence="3 4">ONC3</strain>
    </source>
</reference>
<name>A0A4Y9SNH5_9BURK</name>
<evidence type="ECO:0000313" key="3">
    <source>
        <dbReference type="EMBL" id="TFW28262.1"/>
    </source>
</evidence>
<evidence type="ECO:0000313" key="4">
    <source>
        <dbReference type="Proteomes" id="UP000297258"/>
    </source>
</evidence>
<dbReference type="InterPro" id="IPR018511">
    <property type="entry name" value="Hemolysin-typ_Ca-bd_CS"/>
</dbReference>
<dbReference type="InterPro" id="IPR044016">
    <property type="entry name" value="Big_13"/>
</dbReference>
<evidence type="ECO:0000256" key="1">
    <source>
        <dbReference type="ARBA" id="ARBA00009490"/>
    </source>
</evidence>
<gene>
    <name evidence="3" type="ORF">E4O92_21675</name>
</gene>
<dbReference type="Proteomes" id="UP000297258">
    <property type="component" value="Unassembled WGS sequence"/>
</dbReference>
<dbReference type="InterPro" id="IPR025282">
    <property type="entry name" value="DUF4214"/>
</dbReference>
<dbReference type="InterPro" id="IPR006026">
    <property type="entry name" value="Peptidase_Metallo"/>
</dbReference>
<dbReference type="AlphaFoldDB" id="A0A4Y9SNH5"/>
<dbReference type="GO" id="GO:0008237">
    <property type="term" value="F:metallopeptidase activity"/>
    <property type="evidence" value="ECO:0007669"/>
    <property type="project" value="InterPro"/>
</dbReference>
<dbReference type="Gene3D" id="3.40.390.10">
    <property type="entry name" value="Collagenase (Catalytic Domain)"/>
    <property type="match status" value="1"/>
</dbReference>